<evidence type="ECO:0000313" key="1">
    <source>
        <dbReference type="EMBL" id="OHX11393.1"/>
    </source>
</evidence>
<dbReference type="RefSeq" id="WP_071113964.1">
    <property type="nucleotide sequence ID" value="NZ_MKCS01000002.1"/>
</dbReference>
<dbReference type="AlphaFoldDB" id="A0A1S1WWV3"/>
<gene>
    <name evidence="2" type="ORF">BI344_09895</name>
    <name evidence="1" type="ORF">BI347_17105</name>
</gene>
<comment type="caution">
    <text evidence="1">The sequence shown here is derived from an EMBL/GenBank/DDBJ whole genome shotgun (WGS) entry which is preliminary data.</text>
</comment>
<dbReference type="EMBL" id="MKCT01000050">
    <property type="protein sequence ID" value="OHX18932.1"/>
    <property type="molecule type" value="Genomic_DNA"/>
</dbReference>
<dbReference type="Proteomes" id="UP000180280">
    <property type="component" value="Unassembled WGS sequence"/>
</dbReference>
<evidence type="ECO:0000313" key="2">
    <source>
        <dbReference type="EMBL" id="OHX18932.1"/>
    </source>
</evidence>
<reference evidence="3 4" key="1">
    <citation type="submission" date="2016-09" db="EMBL/GenBank/DDBJ databases">
        <title>Chromobacterium muskegensis sp. nov., an insecticidal bacterium isolated from Sphagnum bogs.</title>
        <authorList>
            <person name="Sparks M.E."/>
            <person name="Blackburn M.B."/>
            <person name="Gundersen-Rindal D.E."/>
            <person name="Mitchell A."/>
            <person name="Farrar R."/>
            <person name="Kuhar D."/>
        </authorList>
    </citation>
    <scope>NUCLEOTIDE SEQUENCE [LARGE SCALE GENOMIC DNA]</scope>
    <source>
        <strain evidence="2 4">14B-1</strain>
        <strain evidence="1 3">37-2</strain>
    </source>
</reference>
<evidence type="ECO:0000313" key="4">
    <source>
        <dbReference type="Proteomes" id="UP000180280"/>
    </source>
</evidence>
<evidence type="ECO:0000313" key="3">
    <source>
        <dbReference type="Proteomes" id="UP000180088"/>
    </source>
</evidence>
<protein>
    <recommendedName>
        <fullName evidence="5">Phasin domain-containing protein</fullName>
    </recommendedName>
</protein>
<keyword evidence="4" id="KW-1185">Reference proteome</keyword>
<dbReference type="STRING" id="1903179.BI347_17105"/>
<name>A0A1S1WWV3_9NEIS</name>
<dbReference type="OrthoDB" id="8587976at2"/>
<accession>A0A1S1WWV3</accession>
<dbReference type="EMBL" id="MKCS01000002">
    <property type="protein sequence ID" value="OHX11393.1"/>
    <property type="molecule type" value="Genomic_DNA"/>
</dbReference>
<dbReference type="Proteomes" id="UP000180088">
    <property type="component" value="Unassembled WGS sequence"/>
</dbReference>
<sequence length="153" mass="16812">MASWIVGAMETYCGAMERGQRRWLEVQEDVCSTWLSSLSPSFPLSECEMEKRIDGGLLVGAALWQAQADTQRELMLVAERLMADVGRCLRQQLPDNDAAPIAVMRQALEVGYASGAAMSQASRQAGHFAATNFSATPLKAARDVRRVLHQRKG</sequence>
<organism evidence="1 3">
    <name type="scientific">Chromobacterium sphagni</name>
    <dbReference type="NCBI Taxonomy" id="1903179"/>
    <lineage>
        <taxon>Bacteria</taxon>
        <taxon>Pseudomonadati</taxon>
        <taxon>Pseudomonadota</taxon>
        <taxon>Betaproteobacteria</taxon>
        <taxon>Neisseriales</taxon>
        <taxon>Chromobacteriaceae</taxon>
        <taxon>Chromobacterium</taxon>
    </lineage>
</organism>
<evidence type="ECO:0008006" key="5">
    <source>
        <dbReference type="Google" id="ProtNLM"/>
    </source>
</evidence>
<proteinExistence type="predicted"/>